<dbReference type="EMBL" id="CP012850">
    <property type="protein sequence ID" value="ALI37543.1"/>
    <property type="molecule type" value="Genomic_DNA"/>
</dbReference>
<gene>
    <name evidence="1" type="ORF">NMY3_03360</name>
</gene>
<dbReference type="AlphaFoldDB" id="A0A654M4A7"/>
<organism evidence="1 2">
    <name type="scientific">Candidatus Nitrosocosmicus oleophilus</name>
    <dbReference type="NCBI Taxonomy" id="1353260"/>
    <lineage>
        <taxon>Archaea</taxon>
        <taxon>Nitrososphaerota</taxon>
        <taxon>Nitrososphaeria</taxon>
        <taxon>Nitrososphaerales</taxon>
        <taxon>Nitrososphaeraceae</taxon>
        <taxon>Candidatus Nitrosocosmicus</taxon>
    </lineage>
</organism>
<dbReference type="Proteomes" id="UP000058925">
    <property type="component" value="Chromosome"/>
</dbReference>
<reference evidence="2" key="1">
    <citation type="submission" date="2015-10" db="EMBL/GenBank/DDBJ databases">
        <title>Niche specialization of a soil ammonia-oxidizing archaeon, Candidatus Nitrosocosmicus oleophilus.</title>
        <authorList>
            <person name="Jung M.-Y."/>
            <person name="Rhee S.-K."/>
        </authorList>
    </citation>
    <scope>NUCLEOTIDE SEQUENCE [LARGE SCALE GENOMIC DNA]</scope>
    <source>
        <strain evidence="2">MY3</strain>
    </source>
</reference>
<name>A0A654M4A7_9ARCH</name>
<evidence type="ECO:0000313" key="2">
    <source>
        <dbReference type="Proteomes" id="UP000058925"/>
    </source>
</evidence>
<proteinExistence type="predicted"/>
<keyword evidence="2" id="KW-1185">Reference proteome</keyword>
<sequence>MKKCNYNLFRNKIRVKMILFRKVTLLVISISSLLSILTLNGSFLNFTYSESPVASDYYVNKYDINQTFHNNCDFLNLCNGDGAKKSSEISSPVNKGIVDISYLKIDVDLPFP</sequence>
<evidence type="ECO:0000313" key="1">
    <source>
        <dbReference type="EMBL" id="ALI37543.1"/>
    </source>
</evidence>
<dbReference type="KEGG" id="taa:NMY3_03360"/>
<accession>A0A654M4A7</accession>
<protein>
    <submittedName>
        <fullName evidence="1">Uncharacterized protein</fullName>
    </submittedName>
</protein>